<feature type="transmembrane region" description="Helical" evidence="1">
    <location>
        <begin position="18"/>
        <end position="38"/>
    </location>
</feature>
<protein>
    <submittedName>
        <fullName evidence="2">Uncharacterized protein</fullName>
    </submittedName>
</protein>
<reference evidence="2 3" key="1">
    <citation type="submission" date="2006-02" db="EMBL/GenBank/DDBJ databases">
        <authorList>
            <person name="Moran M.A."/>
            <person name="Kjelleberg S."/>
            <person name="Egan S."/>
            <person name="Saunders N."/>
            <person name="Thomas T."/>
            <person name="Ferriera S."/>
            <person name="Johnson J."/>
            <person name="Kravitz S."/>
            <person name="Halpern A."/>
            <person name="Remington K."/>
            <person name="Beeson K."/>
            <person name="Tran B."/>
            <person name="Rogers Y.-H."/>
            <person name="Friedman R."/>
            <person name="Venter J.C."/>
        </authorList>
    </citation>
    <scope>NUCLEOTIDE SEQUENCE [LARGE SCALE GENOMIC DNA]</scope>
    <source>
        <strain evidence="2 3">D2</strain>
    </source>
</reference>
<keyword evidence="1" id="KW-0812">Transmembrane</keyword>
<dbReference type="AlphaFoldDB" id="A4CAD6"/>
<keyword evidence="1" id="KW-1133">Transmembrane helix</keyword>
<dbReference type="STRING" id="87626.PTD2_21052"/>
<evidence type="ECO:0000313" key="3">
    <source>
        <dbReference type="Proteomes" id="UP000006201"/>
    </source>
</evidence>
<name>A4CAD6_9GAMM</name>
<dbReference type="eggNOG" id="ENOG502ZBSR">
    <property type="taxonomic scope" value="Bacteria"/>
</dbReference>
<organism evidence="2 3">
    <name type="scientific">Pseudoalteromonas tunicata D2</name>
    <dbReference type="NCBI Taxonomy" id="87626"/>
    <lineage>
        <taxon>Bacteria</taxon>
        <taxon>Pseudomonadati</taxon>
        <taxon>Pseudomonadota</taxon>
        <taxon>Gammaproteobacteria</taxon>
        <taxon>Alteromonadales</taxon>
        <taxon>Pseudoalteromonadaceae</taxon>
        <taxon>Pseudoalteromonas</taxon>
    </lineage>
</organism>
<dbReference type="EMBL" id="AAOH01000004">
    <property type="protein sequence ID" value="EAR28344.1"/>
    <property type="molecule type" value="Genomic_DNA"/>
</dbReference>
<comment type="caution">
    <text evidence="2">The sequence shown here is derived from an EMBL/GenBank/DDBJ whole genome shotgun (WGS) entry which is preliminary data.</text>
</comment>
<evidence type="ECO:0000313" key="2">
    <source>
        <dbReference type="EMBL" id="EAR28344.1"/>
    </source>
</evidence>
<dbReference type="HOGENOM" id="CLU_123329_0_0_6"/>
<keyword evidence="3" id="KW-1185">Reference proteome</keyword>
<dbReference type="OrthoDB" id="7630092at2"/>
<gene>
    <name evidence="2" type="ORF">PTD2_21052</name>
</gene>
<feature type="transmembrane region" description="Helical" evidence="1">
    <location>
        <begin position="84"/>
        <end position="103"/>
    </location>
</feature>
<sequence length="189" mass="21396">MTCKSLDQQLIEYRQQRALAMPLAGMIIWSLLFTLSFLLPLSQIVFAVFIGTGSIVYLAMALSKLTGENITFKNKSERNWFESLFLAAIGMSFLTFGISIPFFMENYLALPFALAVQTGLMWLIYGVLAAHKVAIGHAIVRTLACVIAFMIWPELSFHIQPFIVVCCYAISIPLMERRWQAQQNRCLTQ</sequence>
<proteinExistence type="predicted"/>
<dbReference type="RefSeq" id="WP_009840175.1">
    <property type="nucleotide sequence ID" value="NZ_CH959301.1"/>
</dbReference>
<dbReference type="Proteomes" id="UP000006201">
    <property type="component" value="Unassembled WGS sequence"/>
</dbReference>
<feature type="transmembrane region" description="Helical" evidence="1">
    <location>
        <begin position="44"/>
        <end position="63"/>
    </location>
</feature>
<accession>A4CAD6</accession>
<evidence type="ECO:0000256" key="1">
    <source>
        <dbReference type="SAM" id="Phobius"/>
    </source>
</evidence>
<feature type="transmembrane region" description="Helical" evidence="1">
    <location>
        <begin position="158"/>
        <end position="175"/>
    </location>
</feature>
<feature type="transmembrane region" description="Helical" evidence="1">
    <location>
        <begin position="135"/>
        <end position="152"/>
    </location>
</feature>
<dbReference type="Pfam" id="PF22765">
    <property type="entry name" value="DUF7010"/>
    <property type="match status" value="1"/>
</dbReference>
<dbReference type="InterPro" id="IPR053824">
    <property type="entry name" value="DUF7010"/>
</dbReference>
<keyword evidence="1" id="KW-0472">Membrane</keyword>
<feature type="transmembrane region" description="Helical" evidence="1">
    <location>
        <begin position="109"/>
        <end position="128"/>
    </location>
</feature>